<reference evidence="1" key="1">
    <citation type="submission" date="2020-11" db="EMBL/GenBank/DDBJ databases">
        <authorList>
            <person name="Tran Van P."/>
        </authorList>
    </citation>
    <scope>NUCLEOTIDE SEQUENCE</scope>
</reference>
<name>A0A7R9ILH6_9NEOP</name>
<gene>
    <name evidence="1" type="ORF">TTEB3V08_LOCUS8357</name>
</gene>
<accession>A0A7R9ILH6</accession>
<proteinExistence type="predicted"/>
<sequence>MFSVRVNTDLQQQPCSSQTCDQPMETMHNSHYIPSEENCAIVVVEMQPCSSSQHKNLLKCFAGLLPTGKVVTEEEKEAFLNVSDAYKNDIEGCSRNALLAELELWYELLRSESSVESHLSRDINSTLLKDSHYNQPSNIQLEDLENYLSPINEKVEGRNEEKGFQLPLRLVMYFWISYAPDSELI</sequence>
<dbReference type="EMBL" id="OE003687">
    <property type="protein sequence ID" value="CAD7460427.1"/>
    <property type="molecule type" value="Genomic_DNA"/>
</dbReference>
<evidence type="ECO:0000313" key="1">
    <source>
        <dbReference type="EMBL" id="CAD7460427.1"/>
    </source>
</evidence>
<dbReference type="AlphaFoldDB" id="A0A7R9ILH6"/>
<protein>
    <submittedName>
        <fullName evidence="1">Uncharacterized protein</fullName>
    </submittedName>
</protein>
<organism evidence="1">
    <name type="scientific">Timema tahoe</name>
    <dbReference type="NCBI Taxonomy" id="61484"/>
    <lineage>
        <taxon>Eukaryota</taxon>
        <taxon>Metazoa</taxon>
        <taxon>Ecdysozoa</taxon>
        <taxon>Arthropoda</taxon>
        <taxon>Hexapoda</taxon>
        <taxon>Insecta</taxon>
        <taxon>Pterygota</taxon>
        <taxon>Neoptera</taxon>
        <taxon>Polyneoptera</taxon>
        <taxon>Phasmatodea</taxon>
        <taxon>Timematodea</taxon>
        <taxon>Timematoidea</taxon>
        <taxon>Timematidae</taxon>
        <taxon>Timema</taxon>
    </lineage>
</organism>